<evidence type="ECO:0000256" key="3">
    <source>
        <dbReference type="SAM" id="MobiDB-lite"/>
    </source>
</evidence>
<gene>
    <name evidence="5" type="ORF">LBRM2904_03.0750</name>
</gene>
<dbReference type="SUPFAM" id="SSF52058">
    <property type="entry name" value="L domain-like"/>
    <property type="match status" value="1"/>
</dbReference>
<organism evidence="5 6">
    <name type="scientific">Leishmania braziliensis MHOM/BR/75/M2904</name>
    <dbReference type="NCBI Taxonomy" id="420245"/>
    <lineage>
        <taxon>Eukaryota</taxon>
        <taxon>Discoba</taxon>
        <taxon>Euglenozoa</taxon>
        <taxon>Kinetoplastea</taxon>
        <taxon>Metakinetoplastina</taxon>
        <taxon>Trypanosomatida</taxon>
        <taxon>Trypanosomatidae</taxon>
        <taxon>Leishmaniinae</taxon>
        <taxon>Leishmania</taxon>
        <taxon>Leishmania braziliensis species complex</taxon>
    </lineage>
</organism>
<dbReference type="Gene3D" id="3.80.10.10">
    <property type="entry name" value="Ribonuclease Inhibitor"/>
    <property type="match status" value="2"/>
</dbReference>
<dbReference type="AlphaFoldDB" id="A0A3P3YX70"/>
<evidence type="ECO:0000256" key="2">
    <source>
        <dbReference type="ARBA" id="ARBA00022737"/>
    </source>
</evidence>
<evidence type="ECO:0000313" key="6">
    <source>
        <dbReference type="Proteomes" id="UP000319462"/>
    </source>
</evidence>
<dbReference type="InterPro" id="IPR032675">
    <property type="entry name" value="LRR_dom_sf"/>
</dbReference>
<dbReference type="SUPFAM" id="SSF54236">
    <property type="entry name" value="Ubiquitin-like"/>
    <property type="match status" value="1"/>
</dbReference>
<dbReference type="Gene3D" id="3.10.20.90">
    <property type="entry name" value="Phosphatidylinositol 3-kinase Catalytic Subunit, Chain A, domain 1"/>
    <property type="match status" value="1"/>
</dbReference>
<feature type="domain" description="Ubiquitin-like" evidence="4">
    <location>
        <begin position="586"/>
        <end position="661"/>
    </location>
</feature>
<keyword evidence="1" id="KW-0433">Leucine-rich repeat</keyword>
<dbReference type="InterPro" id="IPR029071">
    <property type="entry name" value="Ubiquitin-like_domsf"/>
</dbReference>
<dbReference type="Pfam" id="PF14560">
    <property type="entry name" value="Ubiquitin_2"/>
    <property type="match status" value="1"/>
</dbReference>
<sequence>MLDLRGRGEEGEGACARGRGETRRVAWTHLCHPPSLPPPMMTPPPSPLPLRPFLFPFATRGHTSPWEGRPSSYPPHLPLQQLHAPQHSSHGAASLPSLAALRSIQRLQTPPRIARMPSSPSSKPPPSVSFMDAVKQRYGSADDKNAEESLGLALAQDRKWEFVGALKTREKQSRHDQLALVVLRNCGINVAMHEPSAAAAASAGGGTNEVQEANMTRLEELDLSENTALSLTEVGKLVPHLPRLKTLQLCCIPNLLLVKEPTTVALSSAHLSKLVLNNTGFRSLAQLRALVEVPQLKELHLDSNKLISLDVVITPPPASPGTAEEMVANDSAVGAAAGEVVFPHVTTLSLSHNELSDWRAIGAAIVRVFPALTQLYLTDNKLEDLILPEALVARAAAGEALTAELEDGGVLQPYRYLHPLTLLCLKDNTTLCNTRTVDAVRILCPQLATFRITYSSLLPTWNETSSRMYVVAALPTITLLNRGTVRQKERLDSEMLYIQRGLLKRQLDQETRGDADNVDASAAVTPPPRITYPLVDVLQEKHKDVVLAIQRDGDTAMTTGSNYVMLSVTLFFVNGYAAAADTSSSSSLTVKQTQKLPSTLTVAKLKALIRQIFQIKPVNQRLSYRSGDDGVLESQTPLDNELETLGYYGVSDGAIVYVEDASLR</sequence>
<evidence type="ECO:0000259" key="4">
    <source>
        <dbReference type="Pfam" id="PF14560"/>
    </source>
</evidence>
<protein>
    <submittedName>
        <fullName evidence="5">Ubiquitin-like_domain_containing_protein</fullName>
    </submittedName>
</protein>
<dbReference type="InterPro" id="IPR000626">
    <property type="entry name" value="Ubiquitin-like_dom"/>
</dbReference>
<dbReference type="PANTHER" id="PTHR46652">
    <property type="entry name" value="LEUCINE-RICH REPEAT AND IQ DOMAIN-CONTAINING PROTEIN 1-RELATED"/>
    <property type="match status" value="1"/>
</dbReference>
<feature type="region of interest" description="Disordered" evidence="3">
    <location>
        <begin position="109"/>
        <end position="129"/>
    </location>
</feature>
<dbReference type="EMBL" id="LS997602">
    <property type="protein sequence ID" value="SYZ62537.1"/>
    <property type="molecule type" value="Genomic_DNA"/>
</dbReference>
<dbReference type="CDD" id="cd17044">
    <property type="entry name" value="Ubl_TBCE"/>
    <property type="match status" value="1"/>
</dbReference>
<evidence type="ECO:0000313" key="5">
    <source>
        <dbReference type="EMBL" id="SYZ62537.1"/>
    </source>
</evidence>
<name>A0A3P3YX70_LEIBR</name>
<evidence type="ECO:0000256" key="1">
    <source>
        <dbReference type="ARBA" id="ARBA00022614"/>
    </source>
</evidence>
<dbReference type="Proteomes" id="UP000319462">
    <property type="component" value="Chromosome 3"/>
</dbReference>
<accession>A0A3P3YX70</accession>
<reference evidence="5 6" key="1">
    <citation type="submission" date="2018-09" db="EMBL/GenBank/DDBJ databases">
        <authorList>
            <person name="Peiro R."/>
            <person name="Begona"/>
            <person name="Cbmso G."/>
            <person name="Lopez M."/>
            <person name="Gonzalez S."/>
        </authorList>
    </citation>
    <scope>NUCLEOTIDE SEQUENCE [LARGE SCALE GENOMIC DNA]</scope>
</reference>
<proteinExistence type="predicted"/>
<keyword evidence="2" id="KW-0677">Repeat</keyword>
<dbReference type="InterPro" id="IPR044079">
    <property type="entry name" value="Ubl_TBCE"/>
</dbReference>
<dbReference type="PANTHER" id="PTHR46652:SF3">
    <property type="entry name" value="LEUCINE-RICH REPEAT-CONTAINING PROTEIN 9"/>
    <property type="match status" value="1"/>
</dbReference>
<dbReference type="InterPro" id="IPR050836">
    <property type="entry name" value="SDS22/Internalin_LRR"/>
</dbReference>